<dbReference type="EMBL" id="CP089983">
    <property type="protein sequence ID" value="WXB02780.1"/>
    <property type="molecule type" value="Genomic_DNA"/>
</dbReference>
<evidence type="ECO:0008006" key="5">
    <source>
        <dbReference type="Google" id="ProtNLM"/>
    </source>
</evidence>
<evidence type="ECO:0000256" key="2">
    <source>
        <dbReference type="SAM" id="SignalP"/>
    </source>
</evidence>
<evidence type="ECO:0000256" key="1">
    <source>
        <dbReference type="SAM" id="MobiDB-lite"/>
    </source>
</evidence>
<keyword evidence="4" id="KW-1185">Reference proteome</keyword>
<sequence length="177" mass="19128">MFKTICAPVVMLAITMASAGCSGSDGTIDDPVESTDQDIATSDESFEWAEGADAEDAQETVEAEGVSPESGDGDVQAQSWASTTLWAKFGDEHATIKKTWYKHEGEKGYHGTYKGVLYGASHGAVLQAKFDGRDLGVRRVTSGRVGKFNSPYKGINRLLFRVCQISGRGVRHCGAWW</sequence>
<name>A0ABZ2KW41_9BACT</name>
<proteinExistence type="predicted"/>
<evidence type="ECO:0000313" key="4">
    <source>
        <dbReference type="Proteomes" id="UP001374803"/>
    </source>
</evidence>
<evidence type="ECO:0000313" key="3">
    <source>
        <dbReference type="EMBL" id="WXB02780.1"/>
    </source>
</evidence>
<accession>A0ABZ2KW41</accession>
<dbReference type="RefSeq" id="WP_394832408.1">
    <property type="nucleotide sequence ID" value="NZ_CP089929.1"/>
</dbReference>
<organism evidence="3 4">
    <name type="scientific">Pendulispora rubella</name>
    <dbReference type="NCBI Taxonomy" id="2741070"/>
    <lineage>
        <taxon>Bacteria</taxon>
        <taxon>Pseudomonadati</taxon>
        <taxon>Myxococcota</taxon>
        <taxon>Myxococcia</taxon>
        <taxon>Myxococcales</taxon>
        <taxon>Sorangiineae</taxon>
        <taxon>Pendulisporaceae</taxon>
        <taxon>Pendulispora</taxon>
    </lineage>
</organism>
<feature type="signal peptide" evidence="2">
    <location>
        <begin position="1"/>
        <end position="19"/>
    </location>
</feature>
<feature type="region of interest" description="Disordered" evidence="1">
    <location>
        <begin position="50"/>
        <end position="77"/>
    </location>
</feature>
<dbReference type="PROSITE" id="PS51257">
    <property type="entry name" value="PROKAR_LIPOPROTEIN"/>
    <property type="match status" value="1"/>
</dbReference>
<protein>
    <recommendedName>
        <fullName evidence="5">Lipoprotein</fullName>
    </recommendedName>
</protein>
<feature type="compositionally biased region" description="Acidic residues" evidence="1">
    <location>
        <begin position="50"/>
        <end position="62"/>
    </location>
</feature>
<feature type="chain" id="PRO_5046135198" description="Lipoprotein" evidence="2">
    <location>
        <begin position="20"/>
        <end position="177"/>
    </location>
</feature>
<gene>
    <name evidence="3" type="ORF">LVJ94_38445</name>
</gene>
<reference evidence="3" key="1">
    <citation type="submission" date="2021-12" db="EMBL/GenBank/DDBJ databases">
        <title>Discovery of the Pendulisporaceae a myxobacterial family with distinct sporulation behavior and unique specialized metabolism.</title>
        <authorList>
            <person name="Garcia R."/>
            <person name="Popoff A."/>
            <person name="Bader C.D."/>
            <person name="Loehr J."/>
            <person name="Walesch S."/>
            <person name="Walt C."/>
            <person name="Boldt J."/>
            <person name="Bunk B."/>
            <person name="Haeckl F.J.F.P.J."/>
            <person name="Gunesch A.P."/>
            <person name="Birkelbach J."/>
            <person name="Nuebel U."/>
            <person name="Pietschmann T."/>
            <person name="Bach T."/>
            <person name="Mueller R."/>
        </authorList>
    </citation>
    <scope>NUCLEOTIDE SEQUENCE</scope>
    <source>
        <strain evidence="3">MSr11367</strain>
    </source>
</reference>
<dbReference type="Proteomes" id="UP001374803">
    <property type="component" value="Chromosome"/>
</dbReference>
<keyword evidence="2" id="KW-0732">Signal</keyword>